<evidence type="ECO:0000313" key="2">
    <source>
        <dbReference type="Proteomes" id="UP000002730"/>
    </source>
</evidence>
<protein>
    <submittedName>
        <fullName evidence="1">Uncharacterized protein</fullName>
    </submittedName>
</protein>
<dbReference type="KEGG" id="ccb:Clocel_2499"/>
<dbReference type="HOGENOM" id="CLU_2615740_0_0_9"/>
<reference evidence="1 2" key="1">
    <citation type="submission" date="2010-08" db="EMBL/GenBank/DDBJ databases">
        <title>Complete sequence of Clostridium cellulovorans 743B.</title>
        <authorList>
            <consortium name="US DOE Joint Genome Institute"/>
            <person name="Lucas S."/>
            <person name="Copeland A."/>
            <person name="Lapidus A."/>
            <person name="Cheng J.-F."/>
            <person name="Bruce D."/>
            <person name="Goodwin L."/>
            <person name="Pitluck S."/>
            <person name="Chertkov O."/>
            <person name="Detter J.C."/>
            <person name="Han C."/>
            <person name="Tapia R."/>
            <person name="Land M."/>
            <person name="Hauser L."/>
            <person name="Chang Y.-J."/>
            <person name="Jeffries C."/>
            <person name="Kyrpides N."/>
            <person name="Ivanova N."/>
            <person name="Mikhailova N."/>
            <person name="Hemme C.L."/>
            <person name="Woyke T."/>
        </authorList>
    </citation>
    <scope>NUCLEOTIDE SEQUENCE [LARGE SCALE GENOMIC DNA]</scope>
    <source>
        <strain evidence="2">ATCC 35296 / DSM 3052 / OCM 3 / 743B</strain>
    </source>
</reference>
<name>D9SQK5_CLOC7</name>
<dbReference type="RefSeq" id="WP_010075454.1">
    <property type="nucleotide sequence ID" value="NC_014393.1"/>
</dbReference>
<accession>D9SQK5</accession>
<keyword evidence="2" id="KW-1185">Reference proteome</keyword>
<organism evidence="1 2">
    <name type="scientific">Clostridium cellulovorans (strain ATCC 35296 / DSM 3052 / OCM 3 / 743B)</name>
    <dbReference type="NCBI Taxonomy" id="573061"/>
    <lineage>
        <taxon>Bacteria</taxon>
        <taxon>Bacillati</taxon>
        <taxon>Bacillota</taxon>
        <taxon>Clostridia</taxon>
        <taxon>Eubacteriales</taxon>
        <taxon>Clostridiaceae</taxon>
        <taxon>Clostridium</taxon>
    </lineage>
</organism>
<dbReference type="EMBL" id="CP002160">
    <property type="protein sequence ID" value="ADL52211.1"/>
    <property type="molecule type" value="Genomic_DNA"/>
</dbReference>
<gene>
    <name evidence="1" type="ordered locus">Clocel_2499</name>
</gene>
<proteinExistence type="predicted"/>
<dbReference type="AlphaFoldDB" id="D9SQK5"/>
<sequence length="78" mass="8651">MKYKIETNGYSIENLEGIKIDYEDNIWFNMHDPEIGGTRPDLLLKVNETGSGVISKTYGADNGLVNIQTTTKDSNGVI</sequence>
<dbReference type="Proteomes" id="UP000002730">
    <property type="component" value="Chromosome"/>
</dbReference>
<evidence type="ECO:0000313" key="1">
    <source>
        <dbReference type="EMBL" id="ADL52211.1"/>
    </source>
</evidence>